<dbReference type="EMBL" id="SEOO01000016">
    <property type="protein sequence ID" value="RYM10755.1"/>
    <property type="molecule type" value="Genomic_DNA"/>
</dbReference>
<evidence type="ECO:0000313" key="3">
    <source>
        <dbReference type="Proteomes" id="UP000291572"/>
    </source>
</evidence>
<sequence>MAQYSTGDHVSWNSEAGHASGRIIKLHERDFDYKGHRHRASKEAPQYEIASDKTDHIAAHKEDALKTID</sequence>
<evidence type="ECO:0000313" key="2">
    <source>
        <dbReference type="EMBL" id="RYM10755.1"/>
    </source>
</evidence>
<evidence type="ECO:0000259" key="1">
    <source>
        <dbReference type="Pfam" id="PF11160"/>
    </source>
</evidence>
<reference evidence="2 3" key="1">
    <citation type="submission" date="2019-02" db="EMBL/GenBank/DDBJ databases">
        <authorList>
            <person name="Feng G."/>
        </authorList>
    </citation>
    <scope>NUCLEOTIDE SEQUENCE [LARGE SCALE GENOMIC DNA]</scope>
    <source>
        <strain evidence="2 3">CCTCC AB 2011146</strain>
    </source>
</reference>
<comment type="caution">
    <text evidence="2">The sequence shown here is derived from an EMBL/GenBank/DDBJ whole genome shotgun (WGS) entry which is preliminary data.</text>
</comment>
<dbReference type="AlphaFoldDB" id="A0A8G2DXS2"/>
<protein>
    <submittedName>
        <fullName evidence="2">DUF2945 domain-containing protein</fullName>
    </submittedName>
</protein>
<dbReference type="OrthoDB" id="71751at2"/>
<gene>
    <name evidence="2" type="ORF">EWH12_11390</name>
</gene>
<accession>A0A8G2DXS2</accession>
<proteinExistence type="predicted"/>
<dbReference type="InterPro" id="IPR021331">
    <property type="entry name" value="Hva1_TUDOR"/>
</dbReference>
<feature type="domain" description="Hypervirulence associated protein TUDOR" evidence="1">
    <location>
        <begin position="7"/>
        <end position="65"/>
    </location>
</feature>
<dbReference type="Gene3D" id="2.30.30.1060">
    <property type="match status" value="1"/>
</dbReference>
<dbReference type="Proteomes" id="UP000291572">
    <property type="component" value="Unassembled WGS sequence"/>
</dbReference>
<name>A0A8G2DXS2_9SPHN</name>
<organism evidence="2 3">
    <name type="scientific">Sphingobium cupriresistens</name>
    <dbReference type="NCBI Taxonomy" id="1132417"/>
    <lineage>
        <taxon>Bacteria</taxon>
        <taxon>Pseudomonadati</taxon>
        <taxon>Pseudomonadota</taxon>
        <taxon>Alphaproteobacteria</taxon>
        <taxon>Sphingomonadales</taxon>
        <taxon>Sphingomonadaceae</taxon>
        <taxon>Sphingobium</taxon>
    </lineage>
</organism>
<dbReference type="Pfam" id="PF11160">
    <property type="entry name" value="Hva1_TUDOR"/>
    <property type="match status" value="1"/>
</dbReference>